<evidence type="ECO:0000313" key="2">
    <source>
        <dbReference type="EMBL" id="KAJ5491662.1"/>
    </source>
</evidence>
<gene>
    <name evidence="2" type="ORF">N7539_003229</name>
</gene>
<name>A0A9W9XHE5_9EURO</name>
<reference evidence="2" key="2">
    <citation type="journal article" date="2023" name="IMA Fungus">
        <title>Comparative genomic study of the Penicillium genus elucidates a diverse pangenome and 15 lateral gene transfer events.</title>
        <authorList>
            <person name="Petersen C."/>
            <person name="Sorensen T."/>
            <person name="Nielsen M.R."/>
            <person name="Sondergaard T.E."/>
            <person name="Sorensen J.L."/>
            <person name="Fitzpatrick D.A."/>
            <person name="Frisvad J.C."/>
            <person name="Nielsen K.L."/>
        </authorList>
    </citation>
    <scope>NUCLEOTIDE SEQUENCE</scope>
    <source>
        <strain evidence="2">IBT 30728</strain>
    </source>
</reference>
<comment type="caution">
    <text evidence="2">The sequence shown here is derived from an EMBL/GenBank/DDBJ whole genome shotgun (WGS) entry which is preliminary data.</text>
</comment>
<dbReference type="SUPFAM" id="SSF53098">
    <property type="entry name" value="Ribonuclease H-like"/>
    <property type="match status" value="1"/>
</dbReference>
<dbReference type="Proteomes" id="UP001148312">
    <property type="component" value="Unassembled WGS sequence"/>
</dbReference>
<feature type="domain" description="Tc1-like transposase DDE" evidence="1">
    <location>
        <begin position="1"/>
        <end position="50"/>
    </location>
</feature>
<dbReference type="InterPro" id="IPR038717">
    <property type="entry name" value="Tc1-like_DDE_dom"/>
</dbReference>
<evidence type="ECO:0000259" key="1">
    <source>
        <dbReference type="Pfam" id="PF13358"/>
    </source>
</evidence>
<protein>
    <recommendedName>
        <fullName evidence="1">Tc1-like transposase DDE domain-containing protein</fullName>
    </recommendedName>
</protein>
<evidence type="ECO:0000313" key="3">
    <source>
        <dbReference type="Proteomes" id="UP001148312"/>
    </source>
</evidence>
<dbReference type="RefSeq" id="XP_056792790.1">
    <property type="nucleotide sequence ID" value="XM_056932831.1"/>
</dbReference>
<dbReference type="InterPro" id="IPR036397">
    <property type="entry name" value="RNaseH_sf"/>
</dbReference>
<dbReference type="Gene3D" id="3.30.420.10">
    <property type="entry name" value="Ribonuclease H-like superfamily/Ribonuclease H"/>
    <property type="match status" value="1"/>
</dbReference>
<reference evidence="2" key="1">
    <citation type="submission" date="2022-12" db="EMBL/GenBank/DDBJ databases">
        <authorList>
            <person name="Petersen C."/>
        </authorList>
    </citation>
    <scope>NUCLEOTIDE SEQUENCE</scope>
    <source>
        <strain evidence="2">IBT 30728</strain>
    </source>
</reference>
<dbReference type="GO" id="GO:0003676">
    <property type="term" value="F:nucleic acid binding"/>
    <property type="evidence" value="ECO:0007669"/>
    <property type="project" value="InterPro"/>
</dbReference>
<dbReference type="PANTHER" id="PTHR46564">
    <property type="entry name" value="TRANSPOSASE"/>
    <property type="match status" value="1"/>
</dbReference>
<dbReference type="InterPro" id="IPR012337">
    <property type="entry name" value="RNaseH-like_sf"/>
</dbReference>
<proteinExistence type="predicted"/>
<keyword evidence="3" id="KW-1185">Reference proteome</keyword>
<sequence length="73" mass="8686">MDNASFHHTERIGQLCAAAGVKLVYLPPYLPDLNPIEEFFAELKGFIRRNWSYFEDDPDREFNSFLQWCIDMR</sequence>
<accession>A0A9W9XHE5</accession>
<dbReference type="EMBL" id="JAPWDQ010000003">
    <property type="protein sequence ID" value="KAJ5491662.1"/>
    <property type="molecule type" value="Genomic_DNA"/>
</dbReference>
<dbReference type="GeneID" id="81623080"/>
<dbReference type="Pfam" id="PF13358">
    <property type="entry name" value="DDE_3"/>
    <property type="match status" value="1"/>
</dbReference>
<dbReference type="PANTHER" id="PTHR46564:SF1">
    <property type="entry name" value="TRANSPOSASE"/>
    <property type="match status" value="1"/>
</dbReference>
<organism evidence="2 3">
    <name type="scientific">Penicillium diatomitis</name>
    <dbReference type="NCBI Taxonomy" id="2819901"/>
    <lineage>
        <taxon>Eukaryota</taxon>
        <taxon>Fungi</taxon>
        <taxon>Dikarya</taxon>
        <taxon>Ascomycota</taxon>
        <taxon>Pezizomycotina</taxon>
        <taxon>Eurotiomycetes</taxon>
        <taxon>Eurotiomycetidae</taxon>
        <taxon>Eurotiales</taxon>
        <taxon>Aspergillaceae</taxon>
        <taxon>Penicillium</taxon>
    </lineage>
</organism>
<dbReference type="AlphaFoldDB" id="A0A9W9XHE5"/>